<accession>A0AAJ3DCB0</accession>
<protein>
    <submittedName>
        <fullName evidence="2">Glycosyltransferase</fullName>
    </submittedName>
</protein>
<dbReference type="RefSeq" id="WP_161691750.1">
    <property type="nucleotide sequence ID" value="NZ_JAAAMQ010000068.1"/>
</dbReference>
<gene>
    <name evidence="2" type="ORF">GTU77_10660</name>
</gene>
<proteinExistence type="predicted"/>
<evidence type="ECO:0000313" key="3">
    <source>
        <dbReference type="Proteomes" id="UP000719917"/>
    </source>
</evidence>
<sequence length="95" mass="10786">MKLSIIIPLYNESDHITDCINAIKKQLNQNFELILINDGSTDNSETLLNMAVADYDKKVTYIKFKDNHGHAHARNVGIQAVTTPYFMFVDADDQL</sequence>
<evidence type="ECO:0000259" key="1">
    <source>
        <dbReference type="Pfam" id="PF00535"/>
    </source>
</evidence>
<feature type="domain" description="Glycosyltransferase 2-like" evidence="1">
    <location>
        <begin position="4"/>
        <end position="94"/>
    </location>
</feature>
<dbReference type="SUPFAM" id="SSF53448">
    <property type="entry name" value="Nucleotide-diphospho-sugar transferases"/>
    <property type="match status" value="1"/>
</dbReference>
<dbReference type="PANTHER" id="PTHR22916">
    <property type="entry name" value="GLYCOSYLTRANSFERASE"/>
    <property type="match status" value="1"/>
</dbReference>
<comment type="caution">
    <text evidence="2">The sequence shown here is derived from an EMBL/GenBank/DDBJ whole genome shotgun (WGS) entry which is preliminary data.</text>
</comment>
<evidence type="ECO:0000313" key="2">
    <source>
        <dbReference type="EMBL" id="NBA12615.1"/>
    </source>
</evidence>
<dbReference type="AlphaFoldDB" id="A0AAJ3DCB0"/>
<feature type="non-terminal residue" evidence="2">
    <location>
        <position position="95"/>
    </location>
</feature>
<dbReference type="EMBL" id="JAAAMQ010000068">
    <property type="protein sequence ID" value="NBA12615.1"/>
    <property type="molecule type" value="Genomic_DNA"/>
</dbReference>
<dbReference type="InterPro" id="IPR001173">
    <property type="entry name" value="Glyco_trans_2-like"/>
</dbReference>
<dbReference type="GO" id="GO:0016758">
    <property type="term" value="F:hexosyltransferase activity"/>
    <property type="evidence" value="ECO:0007669"/>
    <property type="project" value="UniProtKB-ARBA"/>
</dbReference>
<dbReference type="CDD" id="cd00761">
    <property type="entry name" value="Glyco_tranf_GTA_type"/>
    <property type="match status" value="1"/>
</dbReference>
<dbReference type="PANTHER" id="PTHR22916:SF3">
    <property type="entry name" value="UDP-GLCNAC:BETAGAL BETA-1,3-N-ACETYLGLUCOSAMINYLTRANSFERASE-LIKE PROTEIN 1"/>
    <property type="match status" value="1"/>
</dbReference>
<dbReference type="InterPro" id="IPR029044">
    <property type="entry name" value="Nucleotide-diphossugar_trans"/>
</dbReference>
<name>A0AAJ3DCB0_WEICO</name>
<dbReference type="Proteomes" id="UP000719917">
    <property type="component" value="Unassembled WGS sequence"/>
</dbReference>
<reference evidence="2" key="1">
    <citation type="submission" date="2020-01" db="EMBL/GenBank/DDBJ databases">
        <title>First Reported Case and Whole Genome of Weissella confusa in an Equid.</title>
        <authorList>
            <person name="Little S.V."/>
            <person name="Lawhon S.D."/>
        </authorList>
    </citation>
    <scope>NUCLEOTIDE SEQUENCE</scope>
    <source>
        <strain evidence="2">718955</strain>
    </source>
</reference>
<organism evidence="2 3">
    <name type="scientific">Weissella confusa</name>
    <name type="common">Lactobacillus confusus</name>
    <dbReference type="NCBI Taxonomy" id="1583"/>
    <lineage>
        <taxon>Bacteria</taxon>
        <taxon>Bacillati</taxon>
        <taxon>Bacillota</taxon>
        <taxon>Bacilli</taxon>
        <taxon>Lactobacillales</taxon>
        <taxon>Lactobacillaceae</taxon>
        <taxon>Weissella</taxon>
    </lineage>
</organism>
<dbReference type="Pfam" id="PF00535">
    <property type="entry name" value="Glycos_transf_2"/>
    <property type="match status" value="1"/>
</dbReference>
<dbReference type="Gene3D" id="3.90.550.10">
    <property type="entry name" value="Spore Coat Polysaccharide Biosynthesis Protein SpsA, Chain A"/>
    <property type="match status" value="1"/>
</dbReference>